<dbReference type="Pfam" id="PF04937">
    <property type="entry name" value="DUF659"/>
    <property type="match status" value="1"/>
</dbReference>
<feature type="non-terminal residue" evidence="2">
    <location>
        <position position="1"/>
    </location>
</feature>
<dbReference type="EMBL" id="QJKJ01013507">
    <property type="protein sequence ID" value="RDX66289.1"/>
    <property type="molecule type" value="Genomic_DNA"/>
</dbReference>
<dbReference type="InterPro" id="IPR007021">
    <property type="entry name" value="DUF659"/>
</dbReference>
<feature type="domain" description="DUF659" evidence="1">
    <location>
        <begin position="2"/>
        <end position="77"/>
    </location>
</feature>
<reference evidence="2" key="1">
    <citation type="submission" date="2018-05" db="EMBL/GenBank/DDBJ databases">
        <title>Draft genome of Mucuna pruriens seed.</title>
        <authorList>
            <person name="Nnadi N.E."/>
            <person name="Vos R."/>
            <person name="Hasami M.H."/>
            <person name="Devisetty U.K."/>
            <person name="Aguiy J.C."/>
        </authorList>
    </citation>
    <scope>NUCLEOTIDE SEQUENCE [LARGE SCALE GENOMIC DNA]</scope>
    <source>
        <strain evidence="2">JCA_2017</strain>
    </source>
</reference>
<proteinExistence type="predicted"/>
<gene>
    <name evidence="2" type="ORF">CR513_54956</name>
</gene>
<dbReference type="STRING" id="157652.A0A371EK43"/>
<accession>A0A371EK43</accession>
<comment type="caution">
    <text evidence="2">The sequence shown here is derived from an EMBL/GenBank/DDBJ whole genome shotgun (WGS) entry which is preliminary data.</text>
</comment>
<dbReference type="AlphaFoldDB" id="A0A371EK43"/>
<keyword evidence="3" id="KW-1185">Reference proteome</keyword>
<evidence type="ECO:0000313" key="3">
    <source>
        <dbReference type="Proteomes" id="UP000257109"/>
    </source>
</evidence>
<dbReference type="SUPFAM" id="SSF53098">
    <property type="entry name" value="Ribonuclease H-like"/>
    <property type="match status" value="1"/>
</dbReference>
<sequence>MNSSTEAMFIKSVDESEFMKTGKKLFELLDSIVEEIGEENVIQVITDNGIGGKKEFWTPCASHCIDLMLEDIGKLPNHRAISLVFYKQKGVSEACNHLICSISSFLGKDSPRENKSRKMSREWNANKLSKVAKEQEASKIILMQSFWKNVLAMGHIYEATDKAKETIMMSFNNGNKYKDVFEIINRR</sequence>
<dbReference type="PANTHER" id="PTHR32166:SF74">
    <property type="entry name" value="OS05G0256350 PROTEIN"/>
    <property type="match status" value="1"/>
</dbReference>
<protein>
    <recommendedName>
        <fullName evidence="1">DUF659 domain-containing protein</fullName>
    </recommendedName>
</protein>
<evidence type="ECO:0000259" key="1">
    <source>
        <dbReference type="Pfam" id="PF04937"/>
    </source>
</evidence>
<organism evidence="2 3">
    <name type="scientific">Mucuna pruriens</name>
    <name type="common">Velvet bean</name>
    <name type="synonym">Dolichos pruriens</name>
    <dbReference type="NCBI Taxonomy" id="157652"/>
    <lineage>
        <taxon>Eukaryota</taxon>
        <taxon>Viridiplantae</taxon>
        <taxon>Streptophyta</taxon>
        <taxon>Embryophyta</taxon>
        <taxon>Tracheophyta</taxon>
        <taxon>Spermatophyta</taxon>
        <taxon>Magnoliopsida</taxon>
        <taxon>eudicotyledons</taxon>
        <taxon>Gunneridae</taxon>
        <taxon>Pentapetalae</taxon>
        <taxon>rosids</taxon>
        <taxon>fabids</taxon>
        <taxon>Fabales</taxon>
        <taxon>Fabaceae</taxon>
        <taxon>Papilionoideae</taxon>
        <taxon>50 kb inversion clade</taxon>
        <taxon>NPAAA clade</taxon>
        <taxon>indigoferoid/millettioid clade</taxon>
        <taxon>Phaseoleae</taxon>
        <taxon>Mucuna</taxon>
    </lineage>
</organism>
<dbReference type="InterPro" id="IPR012337">
    <property type="entry name" value="RNaseH-like_sf"/>
</dbReference>
<evidence type="ECO:0000313" key="2">
    <source>
        <dbReference type="EMBL" id="RDX66289.1"/>
    </source>
</evidence>
<name>A0A371EK43_MUCPR</name>
<dbReference type="OrthoDB" id="2442898at2759"/>
<dbReference type="PANTHER" id="PTHR32166">
    <property type="entry name" value="OSJNBA0013A04.12 PROTEIN"/>
    <property type="match status" value="1"/>
</dbReference>
<dbReference type="Proteomes" id="UP000257109">
    <property type="component" value="Unassembled WGS sequence"/>
</dbReference>